<evidence type="ECO:0000313" key="3">
    <source>
        <dbReference type="Proteomes" id="UP000031419"/>
    </source>
</evidence>
<comment type="caution">
    <text evidence="2">The sequence shown here is derived from an EMBL/GenBank/DDBJ whole genome shotgun (WGS) entry which is preliminary data.</text>
</comment>
<sequence>MLDLLLPLHCAGCAAPATAWCQRCASALGGLHRIHRPLVVDGPPMYALGAYRAAARRAVLAYKESGRRQLAAPLARQLAVGLVGLAPRLRLGPGTLLVPAPSRAVAARRRGGSHMTRLARQLAAELPDWELRVADCLRIAHRAADSAALDPQQRLRNLAGNVRLRPGRLPARPVEAVLLDDVITTGATVASCSRALRTTPVRVRAVLSLTATAGPRG</sequence>
<evidence type="ECO:0000256" key="1">
    <source>
        <dbReference type="ARBA" id="ARBA00008007"/>
    </source>
</evidence>
<dbReference type="CDD" id="cd06223">
    <property type="entry name" value="PRTases_typeI"/>
    <property type="match status" value="1"/>
</dbReference>
<keyword evidence="3" id="KW-1185">Reference proteome</keyword>
<dbReference type="InterPro" id="IPR051910">
    <property type="entry name" value="ComF/GntX_DNA_util-trans"/>
</dbReference>
<reference evidence="2 3" key="1">
    <citation type="submission" date="2014-06" db="EMBL/GenBank/DDBJ databases">
        <title>Saccharopolyspora rectivirgula DSM-43113 Genome sequencing.</title>
        <authorList>
            <person name="Barrera C."/>
            <person name="Millon L."/>
            <person name="Rognon B."/>
            <person name="Zaugg C."/>
            <person name="Monod M."/>
        </authorList>
    </citation>
    <scope>NUCLEOTIDE SEQUENCE [LARGE SCALE GENOMIC DNA]</scope>
    <source>
        <strain evidence="2 3">DSM 43113</strain>
    </source>
</reference>
<proteinExistence type="inferred from homology"/>
<dbReference type="SUPFAM" id="SSF53271">
    <property type="entry name" value="PRTase-like"/>
    <property type="match status" value="1"/>
</dbReference>
<organism evidence="2 3">
    <name type="scientific">Saccharopolyspora rectivirgula</name>
    <dbReference type="NCBI Taxonomy" id="28042"/>
    <lineage>
        <taxon>Bacteria</taxon>
        <taxon>Bacillati</taxon>
        <taxon>Actinomycetota</taxon>
        <taxon>Actinomycetes</taxon>
        <taxon>Pseudonocardiales</taxon>
        <taxon>Pseudonocardiaceae</taxon>
        <taxon>Saccharopolyspora</taxon>
    </lineage>
</organism>
<evidence type="ECO:0000313" key="2">
    <source>
        <dbReference type="EMBL" id="KEI43223.1"/>
    </source>
</evidence>
<dbReference type="Proteomes" id="UP000031419">
    <property type="component" value="Unassembled WGS sequence"/>
</dbReference>
<comment type="similarity">
    <text evidence="1">Belongs to the ComF/GntX family.</text>
</comment>
<accession>A0A073ATW5</accession>
<dbReference type="Gene3D" id="3.40.50.2020">
    <property type="match status" value="1"/>
</dbReference>
<protein>
    <recommendedName>
        <fullName evidence="4">Phosphoribosyltransferase</fullName>
    </recommendedName>
</protein>
<dbReference type="eggNOG" id="COG1040">
    <property type="taxonomic scope" value="Bacteria"/>
</dbReference>
<gene>
    <name evidence="2" type="ORF">GU90_17305</name>
</gene>
<evidence type="ECO:0008006" key="4">
    <source>
        <dbReference type="Google" id="ProtNLM"/>
    </source>
</evidence>
<dbReference type="STRING" id="28042.GU90_17305"/>
<dbReference type="PANTHER" id="PTHR47505:SF1">
    <property type="entry name" value="DNA UTILIZATION PROTEIN YHGH"/>
    <property type="match status" value="1"/>
</dbReference>
<dbReference type="InterPro" id="IPR000836">
    <property type="entry name" value="PRTase_dom"/>
</dbReference>
<dbReference type="AlphaFoldDB" id="A0A073ATW5"/>
<dbReference type="InterPro" id="IPR029057">
    <property type="entry name" value="PRTase-like"/>
</dbReference>
<name>A0A073ATW5_9PSEU</name>
<dbReference type="PANTHER" id="PTHR47505">
    <property type="entry name" value="DNA UTILIZATION PROTEIN YHGH"/>
    <property type="match status" value="1"/>
</dbReference>
<dbReference type="EMBL" id="JNVU01000041">
    <property type="protein sequence ID" value="KEI43223.1"/>
    <property type="molecule type" value="Genomic_DNA"/>
</dbReference>